<dbReference type="PANTHER" id="PTHR21599">
    <property type="entry name" value="GLYCERATE KINASE"/>
    <property type="match status" value="1"/>
</dbReference>
<dbReference type="Pfam" id="PF02595">
    <property type="entry name" value="Gly_kinase"/>
    <property type="match status" value="1"/>
</dbReference>
<evidence type="ECO:0000256" key="4">
    <source>
        <dbReference type="PIRNR" id="PIRNR006078"/>
    </source>
</evidence>
<comment type="similarity">
    <text evidence="1 4">Belongs to the glycerate kinase type-1 family.</text>
</comment>
<gene>
    <name evidence="5" type="ORF">GCM10020369_78530</name>
</gene>
<keyword evidence="2 4" id="KW-0808">Transferase</keyword>
<protein>
    <submittedName>
        <fullName evidence="5">Glycerate kinase</fullName>
    </submittedName>
</protein>
<dbReference type="Gene3D" id="3.90.1510.10">
    <property type="entry name" value="Glycerate kinase, domain 2"/>
    <property type="match status" value="1"/>
</dbReference>
<dbReference type="InterPro" id="IPR018193">
    <property type="entry name" value="Glyc_kinase_flavodox-like_fold"/>
</dbReference>
<dbReference type="NCBIfam" id="TIGR00045">
    <property type="entry name" value="glycerate kinase"/>
    <property type="match status" value="1"/>
</dbReference>
<dbReference type="EMBL" id="BAAAYN010000068">
    <property type="protein sequence ID" value="GAA3397639.1"/>
    <property type="molecule type" value="Genomic_DNA"/>
</dbReference>
<proteinExistence type="inferred from homology"/>
<dbReference type="InterPro" id="IPR036129">
    <property type="entry name" value="Glycerate_kinase_sf"/>
</dbReference>
<dbReference type="GO" id="GO:0016301">
    <property type="term" value="F:kinase activity"/>
    <property type="evidence" value="ECO:0007669"/>
    <property type="project" value="UniProtKB-KW"/>
</dbReference>
<dbReference type="InterPro" id="IPR004381">
    <property type="entry name" value="Glycerate_kinase"/>
</dbReference>
<dbReference type="InterPro" id="IPR018197">
    <property type="entry name" value="Glycerate_kinase_RE-like"/>
</dbReference>
<evidence type="ECO:0000256" key="3">
    <source>
        <dbReference type="ARBA" id="ARBA00022777"/>
    </source>
</evidence>
<organism evidence="5 6">
    <name type="scientific">Cryptosporangium minutisporangium</name>
    <dbReference type="NCBI Taxonomy" id="113569"/>
    <lineage>
        <taxon>Bacteria</taxon>
        <taxon>Bacillati</taxon>
        <taxon>Actinomycetota</taxon>
        <taxon>Actinomycetes</taxon>
        <taxon>Cryptosporangiales</taxon>
        <taxon>Cryptosporangiaceae</taxon>
        <taxon>Cryptosporangium</taxon>
    </lineage>
</organism>
<dbReference type="RefSeq" id="WP_345733410.1">
    <property type="nucleotide sequence ID" value="NZ_BAAAYN010000068.1"/>
</dbReference>
<reference evidence="6" key="1">
    <citation type="journal article" date="2019" name="Int. J. Syst. Evol. Microbiol.">
        <title>The Global Catalogue of Microorganisms (GCM) 10K type strain sequencing project: providing services to taxonomists for standard genome sequencing and annotation.</title>
        <authorList>
            <consortium name="The Broad Institute Genomics Platform"/>
            <consortium name="The Broad Institute Genome Sequencing Center for Infectious Disease"/>
            <person name="Wu L."/>
            <person name="Ma J."/>
        </authorList>
    </citation>
    <scope>NUCLEOTIDE SEQUENCE [LARGE SCALE GENOMIC DNA]</scope>
    <source>
        <strain evidence="6">JCM 9458</strain>
    </source>
</reference>
<name>A0ABP6TBS2_9ACTN</name>
<accession>A0ABP6TBS2</accession>
<sequence>MRVLVAPDSFGGTLSAGEAAAAIAAGWHRTAPGDTVVTRPLSDGGPGLVDVIRATLGGELVPVRARGPRMEELDASFLLVDGVAYLECAQVCGLHLVPKAERDPKVTTTYGLGLLLAAAVESGARSVVIGLGGSVTNDGGAGMLAALGAGPVGVSGTALPPGGASLRVCEGLAGLPALRGVEIIAATDVDNPLTGIHGASAVYGPQKGATDNDVQILDAALEHWASILVAHLPGCPPDLASLPGAGAAGGLGAALLALGGRREAGIALVRRLIGFDTEVAGADLVITGEGSFDFQSLRGKVVAGVASAASEHGAPCVVLAGQVQVGRQEAAAAHVDEARSMVEHAGSVERAMEDAAEVLTSLAARTAKDWSR</sequence>
<dbReference type="SUPFAM" id="SSF110738">
    <property type="entry name" value="Glycerate kinase I"/>
    <property type="match status" value="1"/>
</dbReference>
<evidence type="ECO:0000256" key="1">
    <source>
        <dbReference type="ARBA" id="ARBA00006284"/>
    </source>
</evidence>
<dbReference type="PIRSF" id="PIRSF006078">
    <property type="entry name" value="GlxK"/>
    <property type="match status" value="1"/>
</dbReference>
<dbReference type="Gene3D" id="3.40.50.10350">
    <property type="entry name" value="Glycerate kinase, domain 1"/>
    <property type="match status" value="1"/>
</dbReference>
<evidence type="ECO:0000313" key="6">
    <source>
        <dbReference type="Proteomes" id="UP001501676"/>
    </source>
</evidence>
<keyword evidence="6" id="KW-1185">Reference proteome</keyword>
<dbReference type="PANTHER" id="PTHR21599:SF0">
    <property type="entry name" value="GLYCERATE KINASE"/>
    <property type="match status" value="1"/>
</dbReference>
<evidence type="ECO:0000256" key="2">
    <source>
        <dbReference type="ARBA" id="ARBA00022679"/>
    </source>
</evidence>
<comment type="caution">
    <text evidence="5">The sequence shown here is derived from an EMBL/GenBank/DDBJ whole genome shotgun (WGS) entry which is preliminary data.</text>
</comment>
<evidence type="ECO:0000313" key="5">
    <source>
        <dbReference type="EMBL" id="GAA3397639.1"/>
    </source>
</evidence>
<dbReference type="Proteomes" id="UP001501676">
    <property type="component" value="Unassembled WGS sequence"/>
</dbReference>
<keyword evidence="3 4" id="KW-0418">Kinase</keyword>